<organism evidence="2 3">
    <name type="scientific">Rhizophagus irregularis</name>
    <dbReference type="NCBI Taxonomy" id="588596"/>
    <lineage>
        <taxon>Eukaryota</taxon>
        <taxon>Fungi</taxon>
        <taxon>Fungi incertae sedis</taxon>
        <taxon>Mucoromycota</taxon>
        <taxon>Glomeromycotina</taxon>
        <taxon>Glomeromycetes</taxon>
        <taxon>Glomerales</taxon>
        <taxon>Glomeraceae</taxon>
        <taxon>Rhizophagus</taxon>
    </lineage>
</organism>
<sequence>MLLVYIYNDLHIVSVEKHPNDKREQSIFEQTFMCTQLDLKSGMIKNLFQKSNMQEDDMDLDMEDSESNESDIAN</sequence>
<protein>
    <submittedName>
        <fullName evidence="2">Uncharacterized protein</fullName>
    </submittedName>
</protein>
<proteinExistence type="predicted"/>
<dbReference type="EMBL" id="CAGKOT010000051">
    <property type="protein sequence ID" value="CAB5384271.1"/>
    <property type="molecule type" value="Genomic_DNA"/>
</dbReference>
<name>A0A915ZQP8_9GLOM</name>
<evidence type="ECO:0000256" key="1">
    <source>
        <dbReference type="SAM" id="MobiDB-lite"/>
    </source>
</evidence>
<gene>
    <name evidence="2" type="ORF">CHRIB12_LOCUS18783</name>
</gene>
<evidence type="ECO:0000313" key="3">
    <source>
        <dbReference type="Proteomes" id="UP000684084"/>
    </source>
</evidence>
<accession>A0A915ZQP8</accession>
<dbReference type="AlphaFoldDB" id="A0A915ZQP8"/>
<feature type="region of interest" description="Disordered" evidence="1">
    <location>
        <begin position="55"/>
        <end position="74"/>
    </location>
</feature>
<comment type="caution">
    <text evidence="2">The sequence shown here is derived from an EMBL/GenBank/DDBJ whole genome shotgun (WGS) entry which is preliminary data.</text>
</comment>
<reference evidence="2" key="1">
    <citation type="submission" date="2020-05" db="EMBL/GenBank/DDBJ databases">
        <authorList>
            <person name="Rincon C."/>
            <person name="Sanders R I."/>
            <person name="Robbins C."/>
            <person name="Chaturvedi A."/>
        </authorList>
    </citation>
    <scope>NUCLEOTIDE SEQUENCE</scope>
    <source>
        <strain evidence="2">CHB12</strain>
    </source>
</reference>
<evidence type="ECO:0000313" key="2">
    <source>
        <dbReference type="EMBL" id="CAB5384271.1"/>
    </source>
</evidence>
<dbReference type="Proteomes" id="UP000684084">
    <property type="component" value="Unassembled WGS sequence"/>
</dbReference>